<sequence length="920" mass="104020">MVVSALSGLENSMELAQEEIPISQSLPASTTDAKKSRKAVFRRTIDYNASVMNYLKDRLWVYQSTDRPSLQPDYLWSPKWTPEGRRLITGAFSGEFTLWNGLTFNFETILQAHESQIRCMKWSHNEEWLLTADHSGYVKYWQANMNNVEMYQAHKEPIRGVSFCPFDCKFVTCSDDSTVRIWDFHRCSEERVLRGHGSDVRSVAWHPTLSLVISGSKDAQQPIKLWDPKTGESVSTLYIHKNTCTDVAWNDNGNWFLTASRDHLIKLFDLRNLKSELQTFRGHKRDVMRVAWHPFHEGLFASGSADGSIFYWLAGYIHKNTCTDVAWNDNGNWFLTASRDHLIKLFDLRNLKSELQTFRGHKRDVMRVAWHPFHEGLFASGSADGSIFYWLAGTDTELGAVENAHESMIWSLAWHPFGHILVSGANDFATKFWTRNRPGDVSKENAAVTGAEGFIQAVGVLSHAIADTETTESLNLGNDLLKAVAERTLPNSGLDLNEEVAFVNNAEDTGNVEIPGLNEGIVMDLNVTETGDENDDRGGNKLRSNRTIPKEFAANWASTRITAMPTVMMMPPAPSPTQLVSAVAAAAAAVSDFTSTPQYLPPVKPPPTTTANKDRSGARPTTPTMDSVRAMPSPSEEHSHGVCTRPVRPMNYLGQPPEPEPVMLPPREPERINAMGVRMERRDSGGSWKDTYDAAPPVDMNNTGGHPPPPRINTHHEDREPFHQPPLPPPPPPVHRGEYQRRVEDRDYRDYEHHEPVARPSGPPPPPHYFNRSPFGRKNYDGRPSEMHPHGMYPNRVPLEHNRNFGPEMEKPVYDQGADRYPLQERHHPFHGHRDDEHWERGWPEEGASRFGNFPPHPPRGPAPIRGPPPPPEHFHPDPGANFYPPNKRPLPPPPPGRHPPEHRHKYSRPEGHWGSPKQW</sequence>
<feature type="region of interest" description="Disordered" evidence="7">
    <location>
        <begin position="752"/>
        <end position="920"/>
    </location>
</feature>
<feature type="repeat" description="WD" evidence="6">
    <location>
        <begin position="358"/>
        <end position="390"/>
    </location>
</feature>
<evidence type="ECO:0000256" key="5">
    <source>
        <dbReference type="ARBA" id="ARBA00023242"/>
    </source>
</evidence>
<feature type="compositionally biased region" description="Pro residues" evidence="7">
    <location>
        <begin position="599"/>
        <end position="608"/>
    </location>
</feature>
<dbReference type="FunFam" id="2.130.10.10:FF:000069">
    <property type="entry name" value="WD repeat domain 33"/>
    <property type="match status" value="1"/>
</dbReference>
<feature type="repeat" description="WD" evidence="6">
    <location>
        <begin position="110"/>
        <end position="151"/>
    </location>
</feature>
<dbReference type="PROSITE" id="PS50294">
    <property type="entry name" value="WD_REPEATS_REGION"/>
    <property type="match status" value="5"/>
</dbReference>
<feature type="compositionally biased region" description="Basic and acidic residues" evidence="7">
    <location>
        <begin position="778"/>
        <end position="789"/>
    </location>
</feature>
<dbReference type="GO" id="GO:0031124">
    <property type="term" value="P:mRNA 3'-end processing"/>
    <property type="evidence" value="ECO:0007669"/>
    <property type="project" value="InterPro"/>
</dbReference>
<keyword evidence="2 6" id="KW-0853">WD repeat</keyword>
<dbReference type="SMART" id="SM00320">
    <property type="entry name" value="WD40"/>
    <property type="match status" value="9"/>
</dbReference>
<evidence type="ECO:0000313" key="9">
    <source>
        <dbReference type="Proteomes" id="UP000324629"/>
    </source>
</evidence>
<dbReference type="GO" id="GO:0005847">
    <property type="term" value="C:mRNA cleavage and polyadenylation specificity factor complex"/>
    <property type="evidence" value="ECO:0007669"/>
    <property type="project" value="TreeGrafter"/>
</dbReference>
<evidence type="ECO:0000256" key="4">
    <source>
        <dbReference type="ARBA" id="ARBA00022737"/>
    </source>
</evidence>
<feature type="repeat" description="WD" evidence="6">
    <location>
        <begin position="237"/>
        <end position="278"/>
    </location>
</feature>
<keyword evidence="4" id="KW-0677">Repeat</keyword>
<dbReference type="PANTHER" id="PTHR22836">
    <property type="entry name" value="WD40 REPEAT PROTEIN"/>
    <property type="match status" value="1"/>
</dbReference>
<dbReference type="SUPFAM" id="SSF50998">
    <property type="entry name" value="Quinoprotein alcohol dehydrogenase-like"/>
    <property type="match status" value="1"/>
</dbReference>
<feature type="region of interest" description="Disordered" evidence="7">
    <location>
        <begin position="597"/>
        <end position="646"/>
    </location>
</feature>
<reference evidence="8 9" key="1">
    <citation type="journal article" date="2019" name="Gigascience">
        <title>Whole-genome sequence of the oriental lung fluke Paragonimus westermani.</title>
        <authorList>
            <person name="Oey H."/>
            <person name="Zakrzewski M."/>
            <person name="Narain K."/>
            <person name="Devi K.R."/>
            <person name="Agatsuma T."/>
            <person name="Nawaratna S."/>
            <person name="Gobert G.N."/>
            <person name="Jones M.K."/>
            <person name="Ragan M.A."/>
            <person name="McManus D.P."/>
            <person name="Krause L."/>
        </authorList>
    </citation>
    <scope>NUCLEOTIDE SEQUENCE [LARGE SCALE GENOMIC DNA]</scope>
    <source>
        <strain evidence="8 9">IND2009</strain>
    </source>
</reference>
<feature type="compositionally biased region" description="Basic and acidic residues" evidence="7">
    <location>
        <begin position="822"/>
        <end position="848"/>
    </location>
</feature>
<keyword evidence="9" id="KW-1185">Reference proteome</keyword>
<evidence type="ECO:0000313" key="8">
    <source>
        <dbReference type="EMBL" id="KAA3673226.1"/>
    </source>
</evidence>
<feature type="repeat" description="WD" evidence="6">
    <location>
        <begin position="318"/>
        <end position="356"/>
    </location>
</feature>
<dbReference type="PROSITE" id="PS50082">
    <property type="entry name" value="WD_REPEATS_2"/>
    <property type="match status" value="8"/>
</dbReference>
<feature type="region of interest" description="Disordered" evidence="7">
    <location>
        <begin position="679"/>
        <end position="737"/>
    </location>
</feature>
<dbReference type="AlphaFoldDB" id="A0A5J4NC87"/>
<dbReference type="InterPro" id="IPR011047">
    <property type="entry name" value="Quinoprotein_ADH-like_sf"/>
</dbReference>
<dbReference type="Proteomes" id="UP000324629">
    <property type="component" value="Unassembled WGS sequence"/>
</dbReference>
<comment type="subcellular location">
    <subcellularLocation>
        <location evidence="1">Nucleus</location>
    </subcellularLocation>
</comment>
<evidence type="ECO:0000256" key="6">
    <source>
        <dbReference type="PROSITE-ProRule" id="PRU00221"/>
    </source>
</evidence>
<dbReference type="EMBL" id="QNGE01004095">
    <property type="protein sequence ID" value="KAA3673226.1"/>
    <property type="molecule type" value="Genomic_DNA"/>
</dbReference>
<keyword evidence="3" id="KW-0507">mRNA processing</keyword>
<dbReference type="Pfam" id="PF00400">
    <property type="entry name" value="WD40"/>
    <property type="match status" value="8"/>
</dbReference>
<evidence type="ECO:0000256" key="3">
    <source>
        <dbReference type="ARBA" id="ARBA00022664"/>
    </source>
</evidence>
<dbReference type="InterPro" id="IPR045245">
    <property type="entry name" value="Pfs2-like"/>
</dbReference>
<organism evidence="8 9">
    <name type="scientific">Paragonimus westermani</name>
    <dbReference type="NCBI Taxonomy" id="34504"/>
    <lineage>
        <taxon>Eukaryota</taxon>
        <taxon>Metazoa</taxon>
        <taxon>Spiralia</taxon>
        <taxon>Lophotrochozoa</taxon>
        <taxon>Platyhelminthes</taxon>
        <taxon>Trematoda</taxon>
        <taxon>Digenea</taxon>
        <taxon>Plagiorchiida</taxon>
        <taxon>Troglotremata</taxon>
        <taxon>Troglotrematidae</taxon>
        <taxon>Paragonimus</taxon>
    </lineage>
</organism>
<accession>A0A5J4NC87</accession>
<name>A0A5J4NC87_9TREM</name>
<feature type="compositionally biased region" description="Basic and acidic residues" evidence="7">
    <location>
        <begin position="798"/>
        <end position="813"/>
    </location>
</feature>
<feature type="compositionally biased region" description="Pro residues" evidence="7">
    <location>
        <begin position="723"/>
        <end position="734"/>
    </location>
</feature>
<feature type="compositionally biased region" description="Pro residues" evidence="7">
    <location>
        <begin position="855"/>
        <end position="872"/>
    </location>
</feature>
<evidence type="ECO:0000256" key="1">
    <source>
        <dbReference type="ARBA" id="ARBA00004123"/>
    </source>
</evidence>
<proteinExistence type="predicted"/>
<protein>
    <submittedName>
        <fullName evidence="8">Polyadenylation factor subunit 2</fullName>
    </submittedName>
</protein>
<dbReference type="CDD" id="cd00200">
    <property type="entry name" value="WD40"/>
    <property type="match status" value="1"/>
</dbReference>
<comment type="caution">
    <text evidence="8">The sequence shown here is derived from an EMBL/GenBank/DDBJ whole genome shotgun (WGS) entry which is preliminary data.</text>
</comment>
<dbReference type="FunFam" id="2.130.10.10:FF:000085">
    <property type="entry name" value="WD repeat domain 33"/>
    <property type="match status" value="1"/>
</dbReference>
<feature type="repeat" description="WD" evidence="6">
    <location>
        <begin position="402"/>
        <end position="433"/>
    </location>
</feature>
<dbReference type="InterPro" id="IPR001680">
    <property type="entry name" value="WD40_rpt"/>
</dbReference>
<dbReference type="InterPro" id="IPR015943">
    <property type="entry name" value="WD40/YVTN_repeat-like_dom_sf"/>
</dbReference>
<feature type="compositionally biased region" description="Pro residues" evidence="7">
    <location>
        <begin position="887"/>
        <end position="898"/>
    </location>
</feature>
<feature type="repeat" description="WD" evidence="6">
    <location>
        <begin position="193"/>
        <end position="218"/>
    </location>
</feature>
<evidence type="ECO:0000256" key="2">
    <source>
        <dbReference type="ARBA" id="ARBA00022574"/>
    </source>
</evidence>
<keyword evidence="5" id="KW-0539">Nucleus</keyword>
<feature type="repeat" description="WD" evidence="6">
    <location>
        <begin position="151"/>
        <end position="192"/>
    </location>
</feature>
<dbReference type="PANTHER" id="PTHR22836:SF0">
    <property type="entry name" value="PRE-MRNA 3' END PROCESSING PROTEIN WDR33"/>
    <property type="match status" value="1"/>
</dbReference>
<gene>
    <name evidence="8" type="ORF">DEA37_0011027</name>
</gene>
<dbReference type="Gene3D" id="2.130.10.10">
    <property type="entry name" value="YVTN repeat-like/Quinoprotein amine dehydrogenase"/>
    <property type="match status" value="3"/>
</dbReference>
<feature type="repeat" description="WD" evidence="6">
    <location>
        <begin position="280"/>
        <end position="312"/>
    </location>
</feature>
<evidence type="ECO:0000256" key="7">
    <source>
        <dbReference type="SAM" id="MobiDB-lite"/>
    </source>
</evidence>